<protein>
    <submittedName>
        <fullName evidence="3">Helix-turn-helix protein</fullName>
    </submittedName>
</protein>
<keyword evidence="1" id="KW-0238">DNA-binding</keyword>
<feature type="domain" description="HTH cro/C1-type" evidence="2">
    <location>
        <begin position="40"/>
        <end position="91"/>
    </location>
</feature>
<dbReference type="InterPro" id="IPR010982">
    <property type="entry name" value="Lambda_DNA-bd_dom_sf"/>
</dbReference>
<accession>K1YMY9</accession>
<dbReference type="EMBL" id="AMFJ01028906">
    <property type="protein sequence ID" value="EKD44335.1"/>
    <property type="molecule type" value="Genomic_DNA"/>
</dbReference>
<dbReference type="AlphaFoldDB" id="K1YMY9"/>
<evidence type="ECO:0000256" key="1">
    <source>
        <dbReference type="ARBA" id="ARBA00023125"/>
    </source>
</evidence>
<sequence>MKNQIIVSAYDFINSASEETKQKFELDDILYDISMRIFDYRIENNLKQNELAKILGVTQAMISKLESGTYNPTIESLWTMSKKLDFDFEIVFKSKNAVGRAEIMWQANSKSEKVDCKTIFNKVST</sequence>
<dbReference type="GO" id="GO:0003677">
    <property type="term" value="F:DNA binding"/>
    <property type="evidence" value="ECO:0007669"/>
    <property type="project" value="UniProtKB-KW"/>
</dbReference>
<dbReference type="PANTHER" id="PTHR46558">
    <property type="entry name" value="TRACRIPTIONAL REGULATORY PROTEIN-RELATED-RELATED"/>
    <property type="match status" value="1"/>
</dbReference>
<dbReference type="PANTHER" id="PTHR46558:SF11">
    <property type="entry name" value="HTH-TYPE TRANSCRIPTIONAL REGULATOR XRE"/>
    <property type="match status" value="1"/>
</dbReference>
<comment type="caution">
    <text evidence="3">The sequence shown here is derived from an EMBL/GenBank/DDBJ whole genome shotgun (WGS) entry which is preliminary data.</text>
</comment>
<gene>
    <name evidence="3" type="ORF">ACD_71C00175G0001</name>
</gene>
<dbReference type="Gene3D" id="1.10.260.40">
    <property type="entry name" value="lambda repressor-like DNA-binding domains"/>
    <property type="match status" value="1"/>
</dbReference>
<reference evidence="3" key="1">
    <citation type="journal article" date="2012" name="Science">
        <title>Fermentation, hydrogen, and sulfur metabolism in multiple uncultivated bacterial phyla.</title>
        <authorList>
            <person name="Wrighton K.C."/>
            <person name="Thomas B.C."/>
            <person name="Sharon I."/>
            <person name="Miller C.S."/>
            <person name="Castelle C.J."/>
            <person name="VerBerkmoes N.C."/>
            <person name="Wilkins M.J."/>
            <person name="Hettich R.L."/>
            <person name="Lipton M.S."/>
            <person name="Williams K.H."/>
            <person name="Long P.E."/>
            <person name="Banfield J.F."/>
        </authorList>
    </citation>
    <scope>NUCLEOTIDE SEQUENCE [LARGE SCALE GENOMIC DNA]</scope>
</reference>
<evidence type="ECO:0000313" key="3">
    <source>
        <dbReference type="EMBL" id="EKD44335.1"/>
    </source>
</evidence>
<dbReference type="Pfam" id="PF01381">
    <property type="entry name" value="HTH_3"/>
    <property type="match status" value="1"/>
</dbReference>
<feature type="non-terminal residue" evidence="3">
    <location>
        <position position="125"/>
    </location>
</feature>
<dbReference type="SMART" id="SM00530">
    <property type="entry name" value="HTH_XRE"/>
    <property type="match status" value="1"/>
</dbReference>
<evidence type="ECO:0000259" key="2">
    <source>
        <dbReference type="PROSITE" id="PS50943"/>
    </source>
</evidence>
<dbReference type="PROSITE" id="PS50943">
    <property type="entry name" value="HTH_CROC1"/>
    <property type="match status" value="1"/>
</dbReference>
<proteinExistence type="predicted"/>
<dbReference type="InterPro" id="IPR001387">
    <property type="entry name" value="Cro/C1-type_HTH"/>
</dbReference>
<dbReference type="CDD" id="cd00093">
    <property type="entry name" value="HTH_XRE"/>
    <property type="match status" value="1"/>
</dbReference>
<name>K1YMY9_9BACT</name>
<dbReference type="SUPFAM" id="SSF47413">
    <property type="entry name" value="lambda repressor-like DNA-binding domains"/>
    <property type="match status" value="1"/>
</dbReference>
<organism evidence="3">
    <name type="scientific">uncultured bacterium</name>
    <name type="common">gcode 4</name>
    <dbReference type="NCBI Taxonomy" id="1234023"/>
    <lineage>
        <taxon>Bacteria</taxon>
        <taxon>environmental samples</taxon>
    </lineage>
</organism>